<sequence length="158" mass="17839">MQNASGTSTGDIQILCQHLAYTESDEIILQAFFEPWLTIVTDPEPFLEIDSTTQVFCAYPTIPACEIISDLSREDPTRRPAAIFWSKPDSRFAGSFDEVSYPLTSGVYQGNSHVQRCEDMLQGYFEVFDGEEHLKGDSKDCTEGTSWLKGMHLWLRKG</sequence>
<dbReference type="Proteomes" id="UP000800036">
    <property type="component" value="Unassembled WGS sequence"/>
</dbReference>
<evidence type="ECO:0000313" key="1">
    <source>
        <dbReference type="EMBL" id="KAF1966172.1"/>
    </source>
</evidence>
<gene>
    <name evidence="1" type="ORF">BU23DRAFT_560496</name>
</gene>
<dbReference type="AlphaFoldDB" id="A0A6A5UQY2"/>
<organism evidence="1 2">
    <name type="scientific">Bimuria novae-zelandiae CBS 107.79</name>
    <dbReference type="NCBI Taxonomy" id="1447943"/>
    <lineage>
        <taxon>Eukaryota</taxon>
        <taxon>Fungi</taxon>
        <taxon>Dikarya</taxon>
        <taxon>Ascomycota</taxon>
        <taxon>Pezizomycotina</taxon>
        <taxon>Dothideomycetes</taxon>
        <taxon>Pleosporomycetidae</taxon>
        <taxon>Pleosporales</taxon>
        <taxon>Massarineae</taxon>
        <taxon>Didymosphaeriaceae</taxon>
        <taxon>Bimuria</taxon>
    </lineage>
</organism>
<proteinExistence type="predicted"/>
<evidence type="ECO:0000313" key="2">
    <source>
        <dbReference type="Proteomes" id="UP000800036"/>
    </source>
</evidence>
<accession>A0A6A5UQY2</accession>
<protein>
    <submittedName>
        <fullName evidence="1">Uncharacterized protein</fullName>
    </submittedName>
</protein>
<name>A0A6A5UQY2_9PLEO</name>
<keyword evidence="2" id="KW-1185">Reference proteome</keyword>
<dbReference type="OrthoDB" id="5230585at2759"/>
<reference evidence="1" key="1">
    <citation type="journal article" date="2020" name="Stud. Mycol.">
        <title>101 Dothideomycetes genomes: a test case for predicting lifestyles and emergence of pathogens.</title>
        <authorList>
            <person name="Haridas S."/>
            <person name="Albert R."/>
            <person name="Binder M."/>
            <person name="Bloem J."/>
            <person name="Labutti K."/>
            <person name="Salamov A."/>
            <person name="Andreopoulos B."/>
            <person name="Baker S."/>
            <person name="Barry K."/>
            <person name="Bills G."/>
            <person name="Bluhm B."/>
            <person name="Cannon C."/>
            <person name="Castanera R."/>
            <person name="Culley D."/>
            <person name="Daum C."/>
            <person name="Ezra D."/>
            <person name="Gonzalez J."/>
            <person name="Henrissat B."/>
            <person name="Kuo A."/>
            <person name="Liang C."/>
            <person name="Lipzen A."/>
            <person name="Lutzoni F."/>
            <person name="Magnuson J."/>
            <person name="Mondo S."/>
            <person name="Nolan M."/>
            <person name="Ohm R."/>
            <person name="Pangilinan J."/>
            <person name="Park H.-J."/>
            <person name="Ramirez L."/>
            <person name="Alfaro M."/>
            <person name="Sun H."/>
            <person name="Tritt A."/>
            <person name="Yoshinaga Y."/>
            <person name="Zwiers L.-H."/>
            <person name="Turgeon B."/>
            <person name="Goodwin S."/>
            <person name="Spatafora J."/>
            <person name="Crous P."/>
            <person name="Grigoriev I."/>
        </authorList>
    </citation>
    <scope>NUCLEOTIDE SEQUENCE</scope>
    <source>
        <strain evidence="1">CBS 107.79</strain>
    </source>
</reference>
<dbReference type="EMBL" id="ML976750">
    <property type="protein sequence ID" value="KAF1966172.1"/>
    <property type="molecule type" value="Genomic_DNA"/>
</dbReference>